<evidence type="ECO:0000313" key="4">
    <source>
        <dbReference type="Proteomes" id="UP000800235"/>
    </source>
</evidence>
<dbReference type="Proteomes" id="UP000800235">
    <property type="component" value="Unassembled WGS sequence"/>
</dbReference>
<keyword evidence="4" id="KW-1185">Reference proteome</keyword>
<dbReference type="OrthoDB" id="74764at2759"/>
<dbReference type="Pfam" id="PF01822">
    <property type="entry name" value="WSC"/>
    <property type="match status" value="4"/>
</dbReference>
<dbReference type="AlphaFoldDB" id="A0A9P4TWC2"/>
<dbReference type="EMBL" id="MU007065">
    <property type="protein sequence ID" value="KAF2426326.1"/>
    <property type="molecule type" value="Genomic_DNA"/>
</dbReference>
<dbReference type="PROSITE" id="PS51212">
    <property type="entry name" value="WSC"/>
    <property type="match status" value="3"/>
</dbReference>
<sequence>MNCGKIQTGRIDPIINPSGISSHAHNIVGAYNFGLNSTYDDLQSSKCTSCEIAADKSAYWTPQLYYSHTNGSFEKVPNGGAIVYYLGRGDDLANIQPFPPGFAMLSGSNTARSFDNTTKTWNGARNIADRVSFVCLDNNYKYEQTPGLVNTHCSNGMRAQIHFQSCWDGVNLYKQDNSHVAYMSGIDNGKCHTSHPVQLVHLFYEIYYSVNTIDQTDGGRFVFSNGDTTGYGFHGDFLNGWDTTVLGPALQQCATSDNGSGQIQDCPVLAAVNSASYARNCPERPPLLHEPVKGMLLKLPGCNTITSGPQPATSDQVNSPIVNSATEGWQYLGSADDGTSNRALAGANWADDSMTVGKCQQFCSSKNFQYAGVEYGRECYCDSHLNTNATLSGTYSTKYNTMTCAGNGTQYCGGPSRLLLYKNADSTPPFPTVVGDTLNAAKYLGCASEVDGRALPAKRVTSSNMTISSCAASCSSYALSGLEYSSESAGSTLGQNSCKMTCTGDKTKICGGSGALTLFKNTAYRTSTTTIPTQTQTTSIPASMPTSTARGPTVPGVSKARDFTYIGCANENNANPGRALPGASYSNTTVTNDQCSSFCAAQNFKYSGTEYGKECYCGNDLETGSAADKTGCTSKCAGNLAPDSPFAQHANTCGGSSLLSIWRNEKYKPVQVVPSAGNYVSQGCYNEASTGRALSGASLLNASMTVEVCVGYCSSKGYGFAGVEYAQECYCSNTLATSATPATDQSSCNMICKGNKLECNPSSRIRRST</sequence>
<comment type="caution">
    <text evidence="3">The sequence shown here is derived from an EMBL/GenBank/DDBJ whole genome shotgun (WGS) entry which is preliminary data.</text>
</comment>
<dbReference type="InterPro" id="IPR018535">
    <property type="entry name" value="DUF1996"/>
</dbReference>
<dbReference type="PANTHER" id="PTHR43662">
    <property type="match status" value="1"/>
</dbReference>
<evidence type="ECO:0000259" key="2">
    <source>
        <dbReference type="PROSITE" id="PS51212"/>
    </source>
</evidence>
<dbReference type="SMART" id="SM00321">
    <property type="entry name" value="WSC"/>
    <property type="match status" value="4"/>
</dbReference>
<dbReference type="InterPro" id="IPR002889">
    <property type="entry name" value="WSC_carb-bd"/>
</dbReference>
<evidence type="ECO:0000313" key="3">
    <source>
        <dbReference type="EMBL" id="KAF2426326.1"/>
    </source>
</evidence>
<reference evidence="3" key="1">
    <citation type="journal article" date="2020" name="Stud. Mycol.">
        <title>101 Dothideomycetes genomes: a test case for predicting lifestyles and emergence of pathogens.</title>
        <authorList>
            <person name="Haridas S."/>
            <person name="Albert R."/>
            <person name="Binder M."/>
            <person name="Bloem J."/>
            <person name="Labutti K."/>
            <person name="Salamov A."/>
            <person name="Andreopoulos B."/>
            <person name="Baker S."/>
            <person name="Barry K."/>
            <person name="Bills G."/>
            <person name="Bluhm B."/>
            <person name="Cannon C."/>
            <person name="Castanera R."/>
            <person name="Culley D."/>
            <person name="Daum C."/>
            <person name="Ezra D."/>
            <person name="Gonzalez J."/>
            <person name="Henrissat B."/>
            <person name="Kuo A."/>
            <person name="Liang C."/>
            <person name="Lipzen A."/>
            <person name="Lutzoni F."/>
            <person name="Magnuson J."/>
            <person name="Mondo S."/>
            <person name="Nolan M."/>
            <person name="Ohm R."/>
            <person name="Pangilinan J."/>
            <person name="Park H.-J."/>
            <person name="Ramirez L."/>
            <person name="Alfaro M."/>
            <person name="Sun H."/>
            <person name="Tritt A."/>
            <person name="Yoshinaga Y."/>
            <person name="Zwiers L.-H."/>
            <person name="Turgeon B."/>
            <person name="Goodwin S."/>
            <person name="Spatafora J."/>
            <person name="Crous P."/>
            <person name="Grigoriev I."/>
        </authorList>
    </citation>
    <scope>NUCLEOTIDE SEQUENCE</scope>
    <source>
        <strain evidence="3">CBS 130266</strain>
    </source>
</reference>
<protein>
    <submittedName>
        <fullName evidence="3">WSC-domain-containing protein</fullName>
    </submittedName>
</protein>
<dbReference type="Pfam" id="PF09362">
    <property type="entry name" value="DUF1996"/>
    <property type="match status" value="1"/>
</dbReference>
<accession>A0A9P4TWC2</accession>
<organism evidence="3 4">
    <name type="scientific">Tothia fuscella</name>
    <dbReference type="NCBI Taxonomy" id="1048955"/>
    <lineage>
        <taxon>Eukaryota</taxon>
        <taxon>Fungi</taxon>
        <taxon>Dikarya</taxon>
        <taxon>Ascomycota</taxon>
        <taxon>Pezizomycotina</taxon>
        <taxon>Dothideomycetes</taxon>
        <taxon>Pleosporomycetidae</taxon>
        <taxon>Venturiales</taxon>
        <taxon>Cylindrosympodiaceae</taxon>
        <taxon>Tothia</taxon>
    </lineage>
</organism>
<feature type="domain" description="WSC" evidence="2">
    <location>
        <begin position="678"/>
        <end position="769"/>
    </location>
</feature>
<name>A0A9P4TWC2_9PEZI</name>
<feature type="compositionally biased region" description="Low complexity" evidence="1">
    <location>
        <begin position="530"/>
        <end position="541"/>
    </location>
</feature>
<gene>
    <name evidence="3" type="ORF">EJ08DRAFT_689205</name>
</gene>
<proteinExistence type="predicted"/>
<feature type="domain" description="WSC" evidence="2">
    <location>
        <begin position="328"/>
        <end position="424"/>
    </location>
</feature>
<dbReference type="PANTHER" id="PTHR43662:SF3">
    <property type="entry name" value="DOMAIN PROTEIN, PUTATIVE (AFU_ORTHOLOGUE AFUA_6G11970)-RELATED"/>
    <property type="match status" value="1"/>
</dbReference>
<feature type="region of interest" description="Disordered" evidence="1">
    <location>
        <begin position="530"/>
        <end position="555"/>
    </location>
</feature>
<evidence type="ECO:0000256" key="1">
    <source>
        <dbReference type="SAM" id="MobiDB-lite"/>
    </source>
</evidence>
<feature type="domain" description="WSC" evidence="2">
    <location>
        <begin position="562"/>
        <end position="665"/>
    </location>
</feature>